<dbReference type="InterPro" id="IPR029044">
    <property type="entry name" value="Nucleotide-diphossugar_trans"/>
</dbReference>
<dbReference type="PANTHER" id="PTHR43685:SF2">
    <property type="entry name" value="GLYCOSYLTRANSFERASE 2-LIKE DOMAIN-CONTAINING PROTEIN"/>
    <property type="match status" value="1"/>
</dbReference>
<dbReference type="SUPFAM" id="SSF53448">
    <property type="entry name" value="Nucleotide-diphospho-sugar transferases"/>
    <property type="match status" value="1"/>
</dbReference>
<dbReference type="Gene3D" id="3.90.550.10">
    <property type="entry name" value="Spore Coat Polysaccharide Biosynthesis Protein SpsA, Chain A"/>
    <property type="match status" value="1"/>
</dbReference>
<evidence type="ECO:0000313" key="3">
    <source>
        <dbReference type="EMBL" id="MDT0650828.1"/>
    </source>
</evidence>
<name>A0ABU3CWU7_9FLAO</name>
<evidence type="ECO:0000313" key="4">
    <source>
        <dbReference type="Proteomes" id="UP001248819"/>
    </source>
</evidence>
<feature type="domain" description="Glycosyltransferase 2-like" evidence="1">
    <location>
        <begin position="6"/>
        <end position="123"/>
    </location>
</feature>
<gene>
    <name evidence="3" type="ORF">RM529_11755</name>
</gene>
<dbReference type="GO" id="GO:0016757">
    <property type="term" value="F:glycosyltransferase activity"/>
    <property type="evidence" value="ECO:0007669"/>
    <property type="project" value="UniProtKB-KW"/>
</dbReference>
<sequence length="276" mass="32147">MGRLISIIIPCYNDSQYIEKAVDSALDQDYENKEVIVVDDGSNRSTKKVLKELKSKLSILVTQENKGPAAARNRGINVASGKYILVLDSDDYFEPSFCTKAVKILDSGNHKTITCQARWFKNENECRVFKPSGGDIKKFLLWNATLSNSMFRKADWQEVGGYDEKMTSGFEDWEFFIRLHANGGKTYVIPEVLFHYRIKDDSVSKKASTLKFELLRYIYFKHEVLYKEHYTLIIDHLLDRLEQEERTKVKKTESLEFRIGSNLLKPFRKLKRLFRT</sequence>
<dbReference type="PANTHER" id="PTHR43685">
    <property type="entry name" value="GLYCOSYLTRANSFERASE"/>
    <property type="match status" value="1"/>
</dbReference>
<comment type="caution">
    <text evidence="3">The sequence shown here is derived from an EMBL/GenBank/DDBJ whole genome shotgun (WGS) entry which is preliminary data.</text>
</comment>
<feature type="domain" description="Glycosyltransferase 2-like prokaryotic type" evidence="2">
    <location>
        <begin position="139"/>
        <end position="203"/>
    </location>
</feature>
<dbReference type="Pfam" id="PF10111">
    <property type="entry name" value="Glyco_tranf_2_2"/>
    <property type="match status" value="1"/>
</dbReference>
<dbReference type="InterPro" id="IPR001173">
    <property type="entry name" value="Glyco_trans_2-like"/>
</dbReference>
<dbReference type="EMBL" id="JAVRHP010000062">
    <property type="protein sequence ID" value="MDT0650828.1"/>
    <property type="molecule type" value="Genomic_DNA"/>
</dbReference>
<keyword evidence="3" id="KW-0808">Transferase</keyword>
<dbReference type="InterPro" id="IPR019290">
    <property type="entry name" value="GlycosylTrfase-like_prok"/>
</dbReference>
<keyword evidence="3" id="KW-0328">Glycosyltransferase</keyword>
<dbReference type="Pfam" id="PF00535">
    <property type="entry name" value="Glycos_transf_2"/>
    <property type="match status" value="1"/>
</dbReference>
<evidence type="ECO:0000259" key="2">
    <source>
        <dbReference type="Pfam" id="PF10111"/>
    </source>
</evidence>
<dbReference type="EC" id="2.4.-.-" evidence="3"/>
<protein>
    <submittedName>
        <fullName evidence="3">Glycosyltransferase</fullName>
        <ecNumber evidence="3">2.4.-.-</ecNumber>
    </submittedName>
</protein>
<accession>A0ABU3CWU7</accession>
<keyword evidence="4" id="KW-1185">Reference proteome</keyword>
<organism evidence="3 4">
    <name type="scientific">Autumnicola edwardsiae</name>
    <dbReference type="NCBI Taxonomy" id="3075594"/>
    <lineage>
        <taxon>Bacteria</taxon>
        <taxon>Pseudomonadati</taxon>
        <taxon>Bacteroidota</taxon>
        <taxon>Flavobacteriia</taxon>
        <taxon>Flavobacteriales</taxon>
        <taxon>Flavobacteriaceae</taxon>
        <taxon>Autumnicola</taxon>
    </lineage>
</organism>
<evidence type="ECO:0000259" key="1">
    <source>
        <dbReference type="Pfam" id="PF00535"/>
    </source>
</evidence>
<dbReference type="Proteomes" id="UP001248819">
    <property type="component" value="Unassembled WGS sequence"/>
</dbReference>
<dbReference type="InterPro" id="IPR050834">
    <property type="entry name" value="Glycosyltransf_2"/>
</dbReference>
<proteinExistence type="predicted"/>
<reference evidence="3 4" key="1">
    <citation type="submission" date="2023-09" db="EMBL/GenBank/DDBJ databases">
        <authorList>
            <person name="Rey-Velasco X."/>
        </authorList>
    </citation>
    <scope>NUCLEOTIDE SEQUENCE [LARGE SCALE GENOMIC DNA]</scope>
    <source>
        <strain evidence="3 4">F297</strain>
    </source>
</reference>
<dbReference type="RefSeq" id="WP_311484985.1">
    <property type="nucleotide sequence ID" value="NZ_JAVRHP010000062.1"/>
</dbReference>